<sequence length="145" mass="16631">MHQVFGAAAGELMHLVLNSSMRTRRNTDEVDIESLTLDQYLALELNNTRKSFTHPENSSFKVKGQLLRELRKIPFSGEQTDNTIEHIRNILEIASILNAQESTLVQVFPLTLERIAKRWFKRTLLGIIVNRLKSGSYRVKSGRHS</sequence>
<evidence type="ECO:0000313" key="1">
    <source>
        <dbReference type="EMBL" id="GJT80720.1"/>
    </source>
</evidence>
<keyword evidence="2" id="KW-1185">Reference proteome</keyword>
<name>A0ABQ5GYI7_9ASTR</name>
<evidence type="ECO:0000313" key="2">
    <source>
        <dbReference type="Proteomes" id="UP001151760"/>
    </source>
</evidence>
<organism evidence="1 2">
    <name type="scientific">Tanacetum coccineum</name>
    <dbReference type="NCBI Taxonomy" id="301880"/>
    <lineage>
        <taxon>Eukaryota</taxon>
        <taxon>Viridiplantae</taxon>
        <taxon>Streptophyta</taxon>
        <taxon>Embryophyta</taxon>
        <taxon>Tracheophyta</taxon>
        <taxon>Spermatophyta</taxon>
        <taxon>Magnoliopsida</taxon>
        <taxon>eudicotyledons</taxon>
        <taxon>Gunneridae</taxon>
        <taxon>Pentapetalae</taxon>
        <taxon>asterids</taxon>
        <taxon>campanulids</taxon>
        <taxon>Asterales</taxon>
        <taxon>Asteraceae</taxon>
        <taxon>Asteroideae</taxon>
        <taxon>Anthemideae</taxon>
        <taxon>Anthemidinae</taxon>
        <taxon>Tanacetum</taxon>
    </lineage>
</organism>
<accession>A0ABQ5GYI7</accession>
<protein>
    <submittedName>
        <fullName evidence="1">Uncharacterized protein</fullName>
    </submittedName>
</protein>
<gene>
    <name evidence="1" type="ORF">Tco_1055062</name>
</gene>
<comment type="caution">
    <text evidence="1">The sequence shown here is derived from an EMBL/GenBank/DDBJ whole genome shotgun (WGS) entry which is preliminary data.</text>
</comment>
<dbReference type="Proteomes" id="UP001151760">
    <property type="component" value="Unassembled WGS sequence"/>
</dbReference>
<reference evidence="1" key="2">
    <citation type="submission" date="2022-01" db="EMBL/GenBank/DDBJ databases">
        <authorList>
            <person name="Yamashiro T."/>
            <person name="Shiraishi A."/>
            <person name="Satake H."/>
            <person name="Nakayama K."/>
        </authorList>
    </citation>
    <scope>NUCLEOTIDE SEQUENCE</scope>
</reference>
<reference evidence="1" key="1">
    <citation type="journal article" date="2022" name="Int. J. Mol. Sci.">
        <title>Draft Genome of Tanacetum Coccineum: Genomic Comparison of Closely Related Tanacetum-Family Plants.</title>
        <authorList>
            <person name="Yamashiro T."/>
            <person name="Shiraishi A."/>
            <person name="Nakayama K."/>
            <person name="Satake H."/>
        </authorList>
    </citation>
    <scope>NUCLEOTIDE SEQUENCE</scope>
</reference>
<proteinExistence type="predicted"/>
<dbReference type="EMBL" id="BQNB010019019">
    <property type="protein sequence ID" value="GJT80720.1"/>
    <property type="molecule type" value="Genomic_DNA"/>
</dbReference>